<evidence type="ECO:0008006" key="4">
    <source>
        <dbReference type="Google" id="ProtNLM"/>
    </source>
</evidence>
<evidence type="ECO:0000256" key="1">
    <source>
        <dbReference type="SAM" id="MobiDB-lite"/>
    </source>
</evidence>
<dbReference type="Gene3D" id="3.40.50.300">
    <property type="entry name" value="P-loop containing nucleotide triphosphate hydrolases"/>
    <property type="match status" value="2"/>
</dbReference>
<proteinExistence type="predicted"/>
<gene>
    <name evidence="2" type="ORF">Pma05_80420</name>
</gene>
<dbReference type="PANTHER" id="PTHR11070:SF2">
    <property type="entry name" value="ATP-DEPENDENT DNA HELICASE SRS2"/>
    <property type="match status" value="1"/>
</dbReference>
<dbReference type="EMBL" id="BONX01000072">
    <property type="protein sequence ID" value="GIH01470.1"/>
    <property type="molecule type" value="Genomic_DNA"/>
</dbReference>
<keyword evidence="3" id="KW-1185">Reference proteome</keyword>
<organism evidence="2 3">
    <name type="scientific">Plantactinospora mayteni</name>
    <dbReference type="NCBI Taxonomy" id="566021"/>
    <lineage>
        <taxon>Bacteria</taxon>
        <taxon>Bacillati</taxon>
        <taxon>Actinomycetota</taxon>
        <taxon>Actinomycetes</taxon>
        <taxon>Micromonosporales</taxon>
        <taxon>Micromonosporaceae</taxon>
        <taxon>Plantactinospora</taxon>
    </lineage>
</organism>
<dbReference type="PANTHER" id="PTHR11070">
    <property type="entry name" value="UVRD / RECB / PCRA DNA HELICASE FAMILY MEMBER"/>
    <property type="match status" value="1"/>
</dbReference>
<sequence>MPAGTGKTEIIAAMTHLAADAHERALILTHTHAGMDALRRRIKAMGVQSRTVRIDTIASWSHRLVRQYPYLAGVTVPAEPDWAASALYYEGATHVVQAPSLQKVLAATYAFAIVDEYQDCTMRQHALTTAVAAAVPVAVFGDPLQAIFGWDHDDPLPSWRDEIQSLWPDLRIEAYPWRWQGHNRQLGQWLLTVRDDFSQQRPLRIGDETPVRWVQSEQYRAMVRACRDLRAQFPNDSIVAIGIRDHDCHGVARTLNGSYSVMETIEGQDMVNFARIVDEGDAPRIAAATAKWGKTCTSGISKLINSDDVRKLESGRPITGLRRPGAERAQKHLSALLTDPSPAAVREALDTIGRLPGGATYRHDAWYTVLSALRTAEVNGQSVADAAIQHRNRTRATGRRASHHTISRPTLIKGLEYDHAIILDADQHDPTSLYVALTRARKTLTVISAQPELRTRPRQPVGGGSGRTPGRRRGSAVQQPMLL</sequence>
<dbReference type="InterPro" id="IPR000212">
    <property type="entry name" value="DNA_helicase_UvrD/REP"/>
</dbReference>
<feature type="region of interest" description="Disordered" evidence="1">
    <location>
        <begin position="452"/>
        <end position="483"/>
    </location>
</feature>
<protein>
    <recommendedName>
        <fullName evidence="4">DNA helicase</fullName>
    </recommendedName>
</protein>
<dbReference type="Pfam" id="PF13245">
    <property type="entry name" value="AAA_19"/>
    <property type="match status" value="1"/>
</dbReference>
<comment type="caution">
    <text evidence="2">The sequence shown here is derived from an EMBL/GenBank/DDBJ whole genome shotgun (WGS) entry which is preliminary data.</text>
</comment>
<reference evidence="2 3" key="1">
    <citation type="submission" date="2021-01" db="EMBL/GenBank/DDBJ databases">
        <title>Whole genome shotgun sequence of Plantactinospora mayteni NBRC 109088.</title>
        <authorList>
            <person name="Komaki H."/>
            <person name="Tamura T."/>
        </authorList>
    </citation>
    <scope>NUCLEOTIDE SEQUENCE [LARGE SCALE GENOMIC DNA]</scope>
    <source>
        <strain evidence="2 3">NBRC 109088</strain>
    </source>
</reference>
<evidence type="ECO:0000313" key="3">
    <source>
        <dbReference type="Proteomes" id="UP000621500"/>
    </source>
</evidence>
<dbReference type="SUPFAM" id="SSF52540">
    <property type="entry name" value="P-loop containing nucleoside triphosphate hydrolases"/>
    <property type="match status" value="1"/>
</dbReference>
<name>A0ABQ4F3I0_9ACTN</name>
<accession>A0ABQ4F3I0</accession>
<dbReference type="Proteomes" id="UP000621500">
    <property type="component" value="Unassembled WGS sequence"/>
</dbReference>
<evidence type="ECO:0000313" key="2">
    <source>
        <dbReference type="EMBL" id="GIH01470.1"/>
    </source>
</evidence>
<dbReference type="InterPro" id="IPR027417">
    <property type="entry name" value="P-loop_NTPase"/>
</dbReference>